<evidence type="ECO:0000313" key="2">
    <source>
        <dbReference type="EMBL" id="GAI11660.1"/>
    </source>
</evidence>
<proteinExistence type="predicted"/>
<comment type="caution">
    <text evidence="1">The sequence shown here is derived from an EMBL/GenBank/DDBJ whole genome shotgun (WGS) entry which is preliminary data.</text>
</comment>
<dbReference type="EMBL" id="BARV01009054">
    <property type="protein sequence ID" value="GAI11660.1"/>
    <property type="molecule type" value="Genomic_DNA"/>
</dbReference>
<sequence>MTFVSGADTLDEGNVFWLLSICGKFKIALTIKNPLQVEASQDIRISTITQGANFSGVKDFEAGGDDNCADTQFLPFRFKVKGYSVRGTYSLTEVALLTSEAKT</sequence>
<accession>X1MYS9</accession>
<dbReference type="EMBL" id="BARV01006340">
    <property type="protein sequence ID" value="GAI11494.1"/>
    <property type="molecule type" value="Genomic_DNA"/>
</dbReference>
<protein>
    <submittedName>
        <fullName evidence="1">Uncharacterized protein</fullName>
    </submittedName>
</protein>
<evidence type="ECO:0000313" key="1">
    <source>
        <dbReference type="EMBL" id="GAI11494.1"/>
    </source>
</evidence>
<gene>
    <name evidence="1" type="ORF">S06H3_12985</name>
    <name evidence="2" type="ORF">S06H3_17996</name>
</gene>
<reference evidence="1" key="1">
    <citation type="journal article" date="2014" name="Front. Microbiol.">
        <title>High frequency of phylogenetically diverse reductive dehalogenase-homologous genes in deep subseafloor sedimentary metagenomes.</title>
        <authorList>
            <person name="Kawai M."/>
            <person name="Futagami T."/>
            <person name="Toyoda A."/>
            <person name="Takaki Y."/>
            <person name="Nishi S."/>
            <person name="Hori S."/>
            <person name="Arai W."/>
            <person name="Tsubouchi T."/>
            <person name="Morono Y."/>
            <person name="Uchiyama I."/>
            <person name="Ito T."/>
            <person name="Fujiyama A."/>
            <person name="Inagaki F."/>
            <person name="Takami H."/>
        </authorList>
    </citation>
    <scope>NUCLEOTIDE SEQUENCE</scope>
    <source>
        <strain evidence="1">Expedition CK06-06</strain>
    </source>
</reference>
<name>X1MYS9_9ZZZZ</name>
<organism evidence="1">
    <name type="scientific">marine sediment metagenome</name>
    <dbReference type="NCBI Taxonomy" id="412755"/>
    <lineage>
        <taxon>unclassified sequences</taxon>
        <taxon>metagenomes</taxon>
        <taxon>ecological metagenomes</taxon>
    </lineage>
</organism>
<dbReference type="AlphaFoldDB" id="X1MYS9"/>